<protein>
    <submittedName>
        <fullName evidence="1">Uncharacterized protein</fullName>
    </submittedName>
</protein>
<reference evidence="1 2" key="1">
    <citation type="submission" date="2016-06" db="EMBL/GenBank/DDBJ databases">
        <title>Draft Genome Sequence of Tenacibaculum soleae UCD-KL19.</title>
        <authorList>
            <person name="Eisen J.A."/>
            <person name="Coil D.A."/>
            <person name="Lujan K.M."/>
        </authorList>
    </citation>
    <scope>NUCLEOTIDE SEQUENCE [LARGE SCALE GENOMIC DNA]</scope>
    <source>
        <strain evidence="1 2">UCD-KL19</strain>
    </source>
</reference>
<comment type="caution">
    <text evidence="1">The sequence shown here is derived from an EMBL/GenBank/DDBJ whole genome shotgun (WGS) entry which is preliminary data.</text>
</comment>
<dbReference type="RefSeq" id="WP_068703699.1">
    <property type="nucleotide sequence ID" value="NZ_MAKX01000001.1"/>
</dbReference>
<dbReference type="OrthoDB" id="1401148at2"/>
<dbReference type="AlphaFoldDB" id="A0A1B9Y3I9"/>
<sequence>MAITQLNIKVIDTHENNRPLIIENTQIEAPHLVYNGQDDRFDVFFTSELQFNLLVDNKLDGRFFHLFTGSETRYKVVLEDAESNEVIWVGFLLPEQFSEPYKGASFFVEFMATDGIARLKNKELSADFYKEIKPIPTILAACLLQTGLELPIVISPAIKNEFLQQLKTDEIEINTACYQDDGKKMSTYDILEALVTSMGLKLFQYEQKWWFVGINRFADGVLFLENYNKNGVLIGSSDYYRNSISPKFLAGLNIDLNPPIQQMVVDWEKEERDNLFPLEVSEFYFDAFPDPLPYHFTKHFADSFNTSATLRKGWDLNLGHITPEQFEFDLYNTQPTAEPDPNFYLRPSDFYLRIEGRVNDFEDIQQNYIELTEEVFVEKGREVTFEIEVGISSKNYLVAKDEFKNIYENEEEIGNLFYYELYYTKAKGGDREVYLSNIPRFGVMHEDYNLKLDYSSEDDFAEYIKGKLKLERNKVNKSGYFGLRLFPIVSQRQITFSVRFQKINFSVKGNSNEEVVLKRAIDFTTQNDVAVFHGSDEMALTNRSFLVNPKQSFEVDLSEPERLLEATIVNFLKVPYFEYPNFSIQALTDLNLADYFEETFLKPGTFFVQKNGVGELIPFKSSAIIQDDGFLLFWQIYFEGGIVNSDYYLQEGDKLFVKIPAKTAAASYNSYLYDKWSRVGFSDNQKYHKNLGQIYHDSLHRYNLKLQGTAKKIVFPLDMVDFNFKESRVLMPVTIDINLTEGQTAVDLVELINENVTDYEE</sequence>
<evidence type="ECO:0000313" key="1">
    <source>
        <dbReference type="EMBL" id="OCK44384.1"/>
    </source>
</evidence>
<evidence type="ECO:0000313" key="2">
    <source>
        <dbReference type="Proteomes" id="UP000093186"/>
    </source>
</evidence>
<gene>
    <name evidence="1" type="ORF">BA195_06820</name>
</gene>
<organism evidence="1 2">
    <name type="scientific">Tenacibaculum soleae</name>
    <dbReference type="NCBI Taxonomy" id="447689"/>
    <lineage>
        <taxon>Bacteria</taxon>
        <taxon>Pseudomonadati</taxon>
        <taxon>Bacteroidota</taxon>
        <taxon>Flavobacteriia</taxon>
        <taxon>Flavobacteriales</taxon>
        <taxon>Flavobacteriaceae</taxon>
        <taxon>Tenacibaculum</taxon>
    </lineage>
</organism>
<dbReference type="Proteomes" id="UP000093186">
    <property type="component" value="Unassembled WGS sequence"/>
</dbReference>
<proteinExistence type="predicted"/>
<name>A0A1B9Y3I9_9FLAO</name>
<accession>A0A1B9Y3I9</accession>
<dbReference type="STRING" id="447689.BA195_06820"/>
<keyword evidence="2" id="KW-1185">Reference proteome</keyword>
<dbReference type="EMBL" id="MAKX01000001">
    <property type="protein sequence ID" value="OCK44384.1"/>
    <property type="molecule type" value="Genomic_DNA"/>
</dbReference>